<proteinExistence type="predicted"/>
<dbReference type="Proteomes" id="UP001499843">
    <property type="component" value="Unassembled WGS sequence"/>
</dbReference>
<dbReference type="InterPro" id="IPR023302">
    <property type="entry name" value="Pept_S9A_N"/>
</dbReference>
<evidence type="ECO:0000256" key="1">
    <source>
        <dbReference type="SAM" id="MobiDB-lite"/>
    </source>
</evidence>
<dbReference type="InterPro" id="IPR029058">
    <property type="entry name" value="AB_hydrolase_fold"/>
</dbReference>
<gene>
    <name evidence="3" type="ORF">GCM10009850_092760</name>
</gene>
<feature type="compositionally biased region" description="Polar residues" evidence="1">
    <location>
        <begin position="124"/>
        <end position="139"/>
    </location>
</feature>
<evidence type="ECO:0000313" key="4">
    <source>
        <dbReference type="Proteomes" id="UP001499843"/>
    </source>
</evidence>
<comment type="caution">
    <text evidence="3">The sequence shown here is derived from an EMBL/GenBank/DDBJ whole genome shotgun (WGS) entry which is preliminary data.</text>
</comment>
<feature type="domain" description="Peptidase S9A N-terminal" evidence="2">
    <location>
        <begin position="8"/>
        <end position="62"/>
    </location>
</feature>
<name>A0ABN3CX39_9ACTN</name>
<organism evidence="3 4">
    <name type="scientific">Nonomuraea monospora</name>
    <dbReference type="NCBI Taxonomy" id="568818"/>
    <lineage>
        <taxon>Bacteria</taxon>
        <taxon>Bacillati</taxon>
        <taxon>Actinomycetota</taxon>
        <taxon>Actinomycetes</taxon>
        <taxon>Streptosporangiales</taxon>
        <taxon>Streptosporangiaceae</taxon>
        <taxon>Nonomuraea</taxon>
    </lineage>
</organism>
<dbReference type="Gene3D" id="3.40.50.1820">
    <property type="entry name" value="alpha/beta hydrolase"/>
    <property type="match status" value="1"/>
</dbReference>
<dbReference type="Pfam" id="PF02897">
    <property type="entry name" value="Peptidase_S9_N"/>
    <property type="match status" value="1"/>
</dbReference>
<dbReference type="EMBL" id="BAAAQX010000035">
    <property type="protein sequence ID" value="GAA2213813.1"/>
    <property type="molecule type" value="Genomic_DNA"/>
</dbReference>
<accession>A0ABN3CX39</accession>
<sequence>MSQDRTNPPVARVETVRDTWHGVTLDDPYRWMETDGEEFHRWLDGQARHARAALDALPGGAEPLAGIRELSGGLAQLSRLAMAGDRIFYLLGEPDARVPVLMVREPGGTSRARSTRTPCPARRTTLSTGTCPPLAQSTPTLGPVTAVDPLRGAVAHPELAGDGSQAVPGSLQLVDSGVFGAGAPGEPRRALAGGGWGQRRCRCSFGLPGPIVRRV</sequence>
<reference evidence="3 4" key="1">
    <citation type="journal article" date="2019" name="Int. J. Syst. Evol. Microbiol.">
        <title>The Global Catalogue of Microorganisms (GCM) 10K type strain sequencing project: providing services to taxonomists for standard genome sequencing and annotation.</title>
        <authorList>
            <consortium name="The Broad Institute Genomics Platform"/>
            <consortium name="The Broad Institute Genome Sequencing Center for Infectious Disease"/>
            <person name="Wu L."/>
            <person name="Ma J."/>
        </authorList>
    </citation>
    <scope>NUCLEOTIDE SEQUENCE [LARGE SCALE GENOMIC DNA]</scope>
    <source>
        <strain evidence="3 4">JCM 16114</strain>
    </source>
</reference>
<keyword evidence="4" id="KW-1185">Reference proteome</keyword>
<dbReference type="SUPFAM" id="SSF50993">
    <property type="entry name" value="Peptidase/esterase 'gauge' domain"/>
    <property type="match status" value="1"/>
</dbReference>
<dbReference type="Gene3D" id="2.130.10.120">
    <property type="entry name" value="Prolyl oligopeptidase, N-terminal domain"/>
    <property type="match status" value="1"/>
</dbReference>
<dbReference type="RefSeq" id="WP_344490133.1">
    <property type="nucleotide sequence ID" value="NZ_BAAAQX010000035.1"/>
</dbReference>
<evidence type="ECO:0000313" key="3">
    <source>
        <dbReference type="EMBL" id="GAA2213813.1"/>
    </source>
</evidence>
<feature type="region of interest" description="Disordered" evidence="1">
    <location>
        <begin position="107"/>
        <end position="139"/>
    </location>
</feature>
<protein>
    <recommendedName>
        <fullName evidence="2">Peptidase S9A N-terminal domain-containing protein</fullName>
    </recommendedName>
</protein>
<evidence type="ECO:0000259" key="2">
    <source>
        <dbReference type="Pfam" id="PF02897"/>
    </source>
</evidence>